<evidence type="ECO:0008006" key="4">
    <source>
        <dbReference type="Google" id="ProtNLM"/>
    </source>
</evidence>
<dbReference type="Proteomes" id="UP001597260">
    <property type="component" value="Unassembled WGS sequence"/>
</dbReference>
<keyword evidence="1" id="KW-0812">Transmembrane</keyword>
<evidence type="ECO:0000313" key="2">
    <source>
        <dbReference type="EMBL" id="MFD1323231.1"/>
    </source>
</evidence>
<protein>
    <recommendedName>
        <fullName evidence="4">Hypoxia induced protein conserved region</fullName>
    </recommendedName>
</protein>
<reference evidence="3" key="1">
    <citation type="journal article" date="2019" name="Int. J. Syst. Evol. Microbiol.">
        <title>The Global Catalogue of Microorganisms (GCM) 10K type strain sequencing project: providing services to taxonomists for standard genome sequencing and annotation.</title>
        <authorList>
            <consortium name="The Broad Institute Genomics Platform"/>
            <consortium name="The Broad Institute Genome Sequencing Center for Infectious Disease"/>
            <person name="Wu L."/>
            <person name="Ma J."/>
        </authorList>
    </citation>
    <scope>NUCLEOTIDE SEQUENCE [LARGE SCALE GENOMIC DNA]</scope>
    <source>
        <strain evidence="3">JCM 31037</strain>
    </source>
</reference>
<accession>A0ABW3YHV0</accession>
<evidence type="ECO:0000313" key="3">
    <source>
        <dbReference type="Proteomes" id="UP001597260"/>
    </source>
</evidence>
<proteinExistence type="predicted"/>
<keyword evidence="1" id="KW-1133">Transmembrane helix</keyword>
<gene>
    <name evidence="2" type="ORF">ACFQ4H_19265</name>
</gene>
<dbReference type="RefSeq" id="WP_377572383.1">
    <property type="nucleotide sequence ID" value="NZ_JBHTMP010000029.1"/>
</dbReference>
<keyword evidence="3" id="KW-1185">Reference proteome</keyword>
<feature type="transmembrane region" description="Helical" evidence="1">
    <location>
        <begin position="35"/>
        <end position="56"/>
    </location>
</feature>
<comment type="caution">
    <text evidence="2">The sequence shown here is derived from an EMBL/GenBank/DDBJ whole genome shotgun (WGS) entry which is preliminary data.</text>
</comment>
<keyword evidence="1" id="KW-0472">Membrane</keyword>
<evidence type="ECO:0000256" key="1">
    <source>
        <dbReference type="SAM" id="Phobius"/>
    </source>
</evidence>
<sequence length="60" mass="6513">MAEALTVAVGTLFLVAALIKAGASAETWFLIRLRLSRLLTAAVVLLVMGFVFIHLLRSEK</sequence>
<dbReference type="EMBL" id="JBHTMP010000029">
    <property type="protein sequence ID" value="MFD1323231.1"/>
    <property type="molecule type" value="Genomic_DNA"/>
</dbReference>
<organism evidence="2 3">
    <name type="scientific">Micromonospora sonneratiae</name>
    <dbReference type="NCBI Taxonomy" id="1184706"/>
    <lineage>
        <taxon>Bacteria</taxon>
        <taxon>Bacillati</taxon>
        <taxon>Actinomycetota</taxon>
        <taxon>Actinomycetes</taxon>
        <taxon>Micromonosporales</taxon>
        <taxon>Micromonosporaceae</taxon>
        <taxon>Micromonospora</taxon>
    </lineage>
</organism>
<name>A0ABW3YHV0_9ACTN</name>